<organism evidence="7 8">
    <name type="scientific">Brassicogethes aeneus</name>
    <name type="common">Rape pollen beetle</name>
    <name type="synonym">Meligethes aeneus</name>
    <dbReference type="NCBI Taxonomy" id="1431903"/>
    <lineage>
        <taxon>Eukaryota</taxon>
        <taxon>Metazoa</taxon>
        <taxon>Ecdysozoa</taxon>
        <taxon>Arthropoda</taxon>
        <taxon>Hexapoda</taxon>
        <taxon>Insecta</taxon>
        <taxon>Pterygota</taxon>
        <taxon>Neoptera</taxon>
        <taxon>Endopterygota</taxon>
        <taxon>Coleoptera</taxon>
        <taxon>Polyphaga</taxon>
        <taxon>Cucujiformia</taxon>
        <taxon>Nitidulidae</taxon>
        <taxon>Meligethinae</taxon>
        <taxon>Brassicogethes</taxon>
    </lineage>
</organism>
<feature type="domain" description="THAP-type" evidence="6">
    <location>
        <begin position="1"/>
        <end position="81"/>
    </location>
</feature>
<name>A0A9P0AVX5_BRAAE</name>
<dbReference type="SMART" id="SM00980">
    <property type="entry name" value="THAP"/>
    <property type="match status" value="1"/>
</dbReference>
<protein>
    <recommendedName>
        <fullName evidence="6">THAP-type domain-containing protein</fullName>
    </recommendedName>
</protein>
<dbReference type="Pfam" id="PF05485">
    <property type="entry name" value="THAP"/>
    <property type="match status" value="1"/>
</dbReference>
<dbReference type="InterPro" id="IPR006612">
    <property type="entry name" value="THAP_Znf"/>
</dbReference>
<keyword evidence="3" id="KW-0862">Zinc</keyword>
<dbReference type="GO" id="GO:0003677">
    <property type="term" value="F:DNA binding"/>
    <property type="evidence" value="ECO:0007669"/>
    <property type="project" value="UniProtKB-UniRule"/>
</dbReference>
<evidence type="ECO:0000256" key="1">
    <source>
        <dbReference type="ARBA" id="ARBA00022723"/>
    </source>
</evidence>
<keyword evidence="8" id="KW-1185">Reference proteome</keyword>
<keyword evidence="1" id="KW-0479">Metal-binding</keyword>
<gene>
    <name evidence="7" type="ORF">MELIAE_LOCUS2728</name>
</gene>
<dbReference type="AlphaFoldDB" id="A0A9P0AVX5"/>
<evidence type="ECO:0000313" key="8">
    <source>
        <dbReference type="Proteomes" id="UP001154078"/>
    </source>
</evidence>
<proteinExistence type="predicted"/>
<dbReference type="OrthoDB" id="6778722at2759"/>
<evidence type="ECO:0000256" key="3">
    <source>
        <dbReference type="ARBA" id="ARBA00022833"/>
    </source>
</evidence>
<dbReference type="GO" id="GO:0008270">
    <property type="term" value="F:zinc ion binding"/>
    <property type="evidence" value="ECO:0007669"/>
    <property type="project" value="UniProtKB-KW"/>
</dbReference>
<reference evidence="7" key="1">
    <citation type="submission" date="2021-12" db="EMBL/GenBank/DDBJ databases">
        <authorList>
            <person name="King R."/>
        </authorList>
    </citation>
    <scope>NUCLEOTIDE SEQUENCE</scope>
</reference>
<evidence type="ECO:0000256" key="4">
    <source>
        <dbReference type="ARBA" id="ARBA00023125"/>
    </source>
</evidence>
<evidence type="ECO:0000259" key="6">
    <source>
        <dbReference type="PROSITE" id="PS50950"/>
    </source>
</evidence>
<dbReference type="SUPFAM" id="SSF57716">
    <property type="entry name" value="Glucocorticoid receptor-like (DNA-binding domain)"/>
    <property type="match status" value="1"/>
</dbReference>
<accession>A0A9P0AVX5</accession>
<dbReference type="EMBL" id="OV121142">
    <property type="protein sequence ID" value="CAH0549639.1"/>
    <property type="molecule type" value="Genomic_DNA"/>
</dbReference>
<evidence type="ECO:0000256" key="5">
    <source>
        <dbReference type="PROSITE-ProRule" id="PRU00309"/>
    </source>
</evidence>
<keyword evidence="4 5" id="KW-0238">DNA-binding</keyword>
<dbReference type="Proteomes" id="UP001154078">
    <property type="component" value="Chromosome 11"/>
</dbReference>
<evidence type="ECO:0000313" key="7">
    <source>
        <dbReference type="EMBL" id="CAH0549639.1"/>
    </source>
</evidence>
<dbReference type="PROSITE" id="PS50950">
    <property type="entry name" value="ZF_THAP"/>
    <property type="match status" value="1"/>
</dbReference>
<sequence length="181" mass="21030">MGKKCAVIGCDDKDSHRHRFPNPKKSEDLFKKWIDLSGRLSFHSLNPELVYRSRRVCHRHFREEDRATNMYLKNGTIPMLHLPANPATFNIMGANNSDEDFPQPIKLIKEESTDLCNDMEVIVSEESLKIKEGDSCNQIDVEFAEQCVEYAIKYLKQCSKTNLVNRIMFLENLKKDLTTFE</sequence>
<keyword evidence="2 5" id="KW-0863">Zinc-finger</keyword>
<evidence type="ECO:0000256" key="2">
    <source>
        <dbReference type="ARBA" id="ARBA00022771"/>
    </source>
</evidence>